<dbReference type="eggNOG" id="KOG0959">
    <property type="taxonomic scope" value="Eukaryota"/>
</dbReference>
<accession>A0A0S4MK29</accession>
<dbReference type="EMBL" id="LN902810">
    <property type="protein sequence ID" value="CUT98524.1"/>
    <property type="molecule type" value="Genomic_DNA"/>
</dbReference>
<proteinExistence type="predicted"/>
<dbReference type="OrthoDB" id="4953at2759"/>
<reference evidence="1" key="2">
    <citation type="submission" date="2015-11" db="EMBL/GenBank/DDBJ databases">
        <authorList>
            <person name="Zhang Y."/>
            <person name="Guo Z."/>
        </authorList>
    </citation>
    <scope>NUCLEOTIDE SEQUENCE</scope>
</reference>
<dbReference type="STRING" id="6211.A0A0S4MK29"/>
<dbReference type="GO" id="GO:0046872">
    <property type="term" value="F:metal ion binding"/>
    <property type="evidence" value="ECO:0007669"/>
    <property type="project" value="InterPro"/>
</dbReference>
<evidence type="ECO:0000313" key="1">
    <source>
        <dbReference type="EMBL" id="CUT98524.1"/>
    </source>
</evidence>
<reference evidence="1" key="1">
    <citation type="journal article" date="2013" name="Nature">
        <title>The genomes of four tapeworm species reveal adaptations to parasitism.</title>
        <authorList>
            <person name="Tsai I.J."/>
            <person name="Zarowiecki M."/>
            <person name="Holroyd N."/>
            <person name="Garciarrubio A."/>
            <person name="Sanchez-Flores A."/>
            <person name="Brooks K.L."/>
            <person name="Tracey A."/>
            <person name="Bobes R.J."/>
            <person name="Fragoso G."/>
            <person name="Sciutto E."/>
            <person name="Aslett M."/>
            <person name="Beasley H."/>
            <person name="Bennett H.M."/>
            <person name="Cai J."/>
            <person name="Camicia F."/>
            <person name="Clark R."/>
            <person name="Cucher M."/>
            <person name="De Silva N."/>
            <person name="Day T.A."/>
            <person name="Deplazes P."/>
            <person name="Estrada K."/>
            <person name="Fernandez C."/>
            <person name="Holland P.W."/>
            <person name="Hou J."/>
            <person name="Hu S."/>
            <person name="Huckvale T."/>
            <person name="Hung S.S."/>
            <person name="Kamenetzky L."/>
            <person name="Keane J.A."/>
            <person name="Kiss F."/>
            <person name="Koziol U."/>
            <person name="Lambert O."/>
            <person name="Liu K."/>
            <person name="Luo X."/>
            <person name="Luo Y."/>
            <person name="Macchiaroli N."/>
            <person name="Nichol S."/>
            <person name="Paps J."/>
            <person name="Parkinson J."/>
            <person name="Pouchkina-Stantcheva N."/>
            <person name="Riddiford N."/>
            <person name="Rosenzvit M."/>
            <person name="Salinas G."/>
            <person name="Wasmuth J.D."/>
            <person name="Zamanian M."/>
            <person name="Zheng Y."/>
            <person name="Cai X."/>
            <person name="Soberon X."/>
            <person name="Olson P.D."/>
            <person name="Laclette J.P."/>
            <person name="Brehm K."/>
            <person name="Berriman M."/>
            <person name="Garciarrubio A."/>
            <person name="Bobes R.J."/>
            <person name="Fragoso G."/>
            <person name="Sanchez-Flores A."/>
            <person name="Estrada K."/>
            <person name="Cevallos M.A."/>
            <person name="Morett E."/>
            <person name="Gonzalez V."/>
            <person name="Portillo T."/>
            <person name="Ochoa-Leyva A."/>
            <person name="Jose M.V."/>
            <person name="Sciutto E."/>
            <person name="Landa A."/>
            <person name="Jimenez L."/>
            <person name="Valdes V."/>
            <person name="Carrero J.C."/>
            <person name="Larralde C."/>
            <person name="Morales-Montor J."/>
            <person name="Limon-Lason J."/>
            <person name="Soberon X."/>
            <person name="Laclette J.P."/>
        </authorList>
    </citation>
    <scope>NUCLEOTIDE SEQUENCE [LARGE SCALE GENOMIC DNA]</scope>
</reference>
<keyword evidence="2" id="KW-1185">Reference proteome</keyword>
<dbReference type="Gene3D" id="3.30.830.10">
    <property type="entry name" value="Metalloenzyme, LuxS/M16 peptidase-like"/>
    <property type="match status" value="1"/>
</dbReference>
<sequence>MSMDGCRNTCLKVEVLIAANLLEDATMKMEINRNLREIFSDRHVFDRRQRSVEILRQLKLSDVQDFYRETYHNLEKQPSLMIQVSVISVDSNKPANWRAT</sequence>
<dbReference type="AlphaFoldDB" id="A0A0S4MK29"/>
<evidence type="ECO:0000313" key="2">
    <source>
        <dbReference type="Proteomes" id="UP000017246"/>
    </source>
</evidence>
<dbReference type="InterPro" id="IPR011249">
    <property type="entry name" value="Metalloenz_LuxS/M16"/>
</dbReference>
<organism evidence="1 2">
    <name type="scientific">Echinococcus multilocularis</name>
    <name type="common">Fox tapeworm</name>
    <dbReference type="NCBI Taxonomy" id="6211"/>
    <lineage>
        <taxon>Eukaryota</taxon>
        <taxon>Metazoa</taxon>
        <taxon>Spiralia</taxon>
        <taxon>Lophotrochozoa</taxon>
        <taxon>Platyhelminthes</taxon>
        <taxon>Cestoda</taxon>
        <taxon>Eucestoda</taxon>
        <taxon>Cyclophyllidea</taxon>
        <taxon>Taeniidae</taxon>
        <taxon>Echinococcus</taxon>
    </lineage>
</organism>
<name>A0A0S4MK29_ECHMU</name>
<protein>
    <submittedName>
        <fullName evidence="1">Nardilysin</fullName>
    </submittedName>
</protein>
<dbReference type="SUPFAM" id="SSF63411">
    <property type="entry name" value="LuxS/MPP-like metallohydrolase"/>
    <property type="match status" value="1"/>
</dbReference>
<dbReference type="Proteomes" id="UP000017246">
    <property type="component" value="Unassembled WGS sequence"/>
</dbReference>